<keyword evidence="1" id="KW-0732">Signal</keyword>
<organism evidence="3 4">
    <name type="scientific">Myroides odoratimimus</name>
    <dbReference type="NCBI Taxonomy" id="76832"/>
    <lineage>
        <taxon>Bacteria</taxon>
        <taxon>Pseudomonadati</taxon>
        <taxon>Bacteroidota</taxon>
        <taxon>Flavobacteriia</taxon>
        <taxon>Flavobacteriales</taxon>
        <taxon>Flavobacteriaceae</taxon>
        <taxon>Myroides</taxon>
    </lineage>
</organism>
<feature type="domain" description="Outer membrane protein beta-barrel" evidence="2">
    <location>
        <begin position="24"/>
        <end position="164"/>
    </location>
</feature>
<evidence type="ECO:0000313" key="4">
    <source>
        <dbReference type="Proteomes" id="UP000069030"/>
    </source>
</evidence>
<gene>
    <name evidence="3" type="ORF">AS202_05450</name>
</gene>
<dbReference type="Pfam" id="PF13568">
    <property type="entry name" value="OMP_b-brl_2"/>
    <property type="match status" value="1"/>
</dbReference>
<name>A0AAI8C456_9FLAO</name>
<dbReference type="EMBL" id="CP013690">
    <property type="protein sequence ID" value="ALU25612.1"/>
    <property type="molecule type" value="Genomic_DNA"/>
</dbReference>
<proteinExistence type="predicted"/>
<dbReference type="AlphaFoldDB" id="A0AAI8C456"/>
<feature type="chain" id="PRO_5042461484" description="Outer membrane protein beta-barrel domain-containing protein" evidence="1">
    <location>
        <begin position="20"/>
        <end position="197"/>
    </location>
</feature>
<evidence type="ECO:0000313" key="3">
    <source>
        <dbReference type="EMBL" id="ALU25612.1"/>
    </source>
</evidence>
<reference evidence="3 4" key="1">
    <citation type="journal article" date="2016" name="J. Zhejiang Univ. Sci. B">
        <title>Antibiotic resistance mechanisms of Myroides sp.</title>
        <authorList>
            <person name="Hu S."/>
            <person name="Yuan S."/>
            <person name="Qu H."/>
            <person name="Jiang T."/>
            <person name="Zhou Y."/>
            <person name="Wang M."/>
            <person name="Ming D."/>
        </authorList>
    </citation>
    <scope>NUCLEOTIDE SEQUENCE [LARGE SCALE GENOMIC DNA]</scope>
    <source>
        <strain evidence="3 4">PR63039</strain>
    </source>
</reference>
<dbReference type="KEGG" id="mod:AS202_05450"/>
<dbReference type="RefSeq" id="WP_058699204.1">
    <property type="nucleotide sequence ID" value="NZ_CP013690.1"/>
</dbReference>
<dbReference type="InterPro" id="IPR025665">
    <property type="entry name" value="Beta-barrel_OMP_2"/>
</dbReference>
<sequence>MKKLLLTLLIVMGVSQSYAKEKRKILNPGIRGGWSISNVTNIGGDYRTDFYAGIQLPIRFARFYELQPELIYSRQGVKGTNNNPHYDPYQRDADELKLSYIDINVINKFYFGKINLQAGPGLAIATNSSKYNITPIDLTLNLGIGIDITKRIGIEARWMPGIVSINASADEYHYSSRYDDSDYMRNNTFQIGAYLKF</sequence>
<protein>
    <recommendedName>
        <fullName evidence="2">Outer membrane protein beta-barrel domain-containing protein</fullName>
    </recommendedName>
</protein>
<evidence type="ECO:0000256" key="1">
    <source>
        <dbReference type="SAM" id="SignalP"/>
    </source>
</evidence>
<dbReference type="Proteomes" id="UP000069030">
    <property type="component" value="Chromosome"/>
</dbReference>
<feature type="signal peptide" evidence="1">
    <location>
        <begin position="1"/>
        <end position="19"/>
    </location>
</feature>
<evidence type="ECO:0000259" key="2">
    <source>
        <dbReference type="Pfam" id="PF13568"/>
    </source>
</evidence>
<accession>A0AAI8C456</accession>